<protein>
    <submittedName>
        <fullName evidence="5">DUF1565 domain-containing protein</fullName>
    </submittedName>
</protein>
<dbReference type="GO" id="GO:0005576">
    <property type="term" value="C:extracellular region"/>
    <property type="evidence" value="ECO:0007669"/>
    <property type="project" value="UniProtKB-SubCell"/>
</dbReference>
<dbReference type="OrthoDB" id="345621at2"/>
<name>A0A5F2BKZ2_9LEPT</name>
<feature type="domain" description="DUF1565" evidence="4">
    <location>
        <begin position="65"/>
        <end position="315"/>
    </location>
</feature>
<evidence type="ECO:0000313" key="5">
    <source>
        <dbReference type="EMBL" id="TGM06236.1"/>
    </source>
</evidence>
<evidence type="ECO:0000256" key="1">
    <source>
        <dbReference type="ARBA" id="ARBA00004613"/>
    </source>
</evidence>
<dbReference type="GO" id="GO:0016837">
    <property type="term" value="F:carbon-oxygen lyase activity, acting on polysaccharides"/>
    <property type="evidence" value="ECO:0007669"/>
    <property type="project" value="TreeGrafter"/>
</dbReference>
<comment type="subcellular location">
    <subcellularLocation>
        <location evidence="1">Secreted</location>
    </subcellularLocation>
</comment>
<dbReference type="Proteomes" id="UP000298429">
    <property type="component" value="Unassembled WGS sequence"/>
</dbReference>
<dbReference type="NCBIfam" id="TIGR03804">
    <property type="entry name" value="para_beta_helix"/>
    <property type="match status" value="1"/>
</dbReference>
<dbReference type="RefSeq" id="WP_135670242.1">
    <property type="nucleotide sequence ID" value="NZ_RQGN01000034.1"/>
</dbReference>
<comment type="caution">
    <text evidence="5">The sequence shown here is derived from an EMBL/GenBank/DDBJ whole genome shotgun (WGS) entry which is preliminary data.</text>
</comment>
<dbReference type="PANTHER" id="PTHR40088">
    <property type="entry name" value="PECTATE LYASE (EUROFUNG)"/>
    <property type="match status" value="1"/>
</dbReference>
<keyword evidence="3" id="KW-0732">Signal</keyword>
<organism evidence="5 6">
    <name type="scientific">Leptospira barantonii</name>
    <dbReference type="NCBI Taxonomy" id="2023184"/>
    <lineage>
        <taxon>Bacteria</taxon>
        <taxon>Pseudomonadati</taxon>
        <taxon>Spirochaetota</taxon>
        <taxon>Spirochaetia</taxon>
        <taxon>Leptospirales</taxon>
        <taxon>Leptospiraceae</taxon>
        <taxon>Leptospira</taxon>
    </lineage>
</organism>
<evidence type="ECO:0000313" key="6">
    <source>
        <dbReference type="Proteomes" id="UP000298429"/>
    </source>
</evidence>
<dbReference type="Pfam" id="PF07602">
    <property type="entry name" value="DUF1565"/>
    <property type="match status" value="1"/>
</dbReference>
<dbReference type="InterPro" id="IPR011050">
    <property type="entry name" value="Pectin_lyase_fold/virulence"/>
</dbReference>
<dbReference type="EMBL" id="RQGN01000034">
    <property type="protein sequence ID" value="TGM06236.1"/>
    <property type="molecule type" value="Genomic_DNA"/>
</dbReference>
<dbReference type="InterPro" id="IPR052052">
    <property type="entry name" value="Polysaccharide_Lyase_9"/>
</dbReference>
<dbReference type="InterPro" id="IPR011459">
    <property type="entry name" value="DUF1565"/>
</dbReference>
<evidence type="ECO:0000256" key="3">
    <source>
        <dbReference type="ARBA" id="ARBA00022729"/>
    </source>
</evidence>
<proteinExistence type="predicted"/>
<dbReference type="Gene3D" id="2.160.20.10">
    <property type="entry name" value="Single-stranded right-handed beta-helix, Pectin lyase-like"/>
    <property type="match status" value="1"/>
</dbReference>
<gene>
    <name evidence="5" type="ORF">EHQ76_06400</name>
</gene>
<dbReference type="AlphaFoldDB" id="A0A5F2BKZ2"/>
<dbReference type="InterPro" id="IPR006626">
    <property type="entry name" value="PbH1"/>
</dbReference>
<dbReference type="NCBIfam" id="NF047854">
    <property type="entry name" value="LIC10774_LIC10365_LIC10821_LIC11207_LIC11030_fam"/>
    <property type="match status" value="1"/>
</dbReference>
<sequence length="353" mass="37249">MKQIISVLLITFSMLGGCADQNQGKDNVSVFLSLFSDKTARDSQTDRSKFSLATFTGVTYYVDAVHGKDANSGTSPSLPFKTITKAAFSARNGDVILVAAGTYNAALGEIFPISIAPGVTIFGDESTKGGSWGYYTGSGSSPNVGSTLIEGGGNLIPSPFSPAVILASNSVIGGFVITNPMSDSMASGIILYYANNATVRNNTVTNGNNGATGIYVHQSGSNAISNNIIRNNSIGIYQEESTSFNLVENNWIRNNDSGILLFDLKLDLGGGPTGSLGRNWIFCNTIRDLFIDEGSLLVPELFAKNNNWDHNPPTIDSFSSGGGIDIFNHDGVTNVLTENSALIAPSLCVPNQK</sequence>
<keyword evidence="2" id="KW-0964">Secreted</keyword>
<dbReference type="PANTHER" id="PTHR40088:SF2">
    <property type="entry name" value="SECRETED SUGAR HYDROLASE"/>
    <property type="match status" value="1"/>
</dbReference>
<dbReference type="InterPro" id="IPR012334">
    <property type="entry name" value="Pectin_lyas_fold"/>
</dbReference>
<dbReference type="InterPro" id="IPR022441">
    <property type="entry name" value="Para_beta_helix_rpt-2"/>
</dbReference>
<reference evidence="5 6" key="1">
    <citation type="journal article" date="2019" name="PLoS Negl. Trop. Dis.">
        <title>Revisiting the worldwide diversity of Leptospira species in the environment.</title>
        <authorList>
            <person name="Vincent A.T."/>
            <person name="Schiettekatte O."/>
            <person name="Bourhy P."/>
            <person name="Veyrier F.J."/>
            <person name="Picardeau M."/>
        </authorList>
    </citation>
    <scope>NUCLEOTIDE SEQUENCE [LARGE SCALE GENOMIC DNA]</scope>
    <source>
        <strain evidence="5 6">201702444</strain>
    </source>
</reference>
<dbReference type="PROSITE" id="PS51257">
    <property type="entry name" value="PROKAR_LIPOPROTEIN"/>
    <property type="match status" value="1"/>
</dbReference>
<accession>A0A5F2BKZ2</accession>
<dbReference type="SMART" id="SM00710">
    <property type="entry name" value="PbH1"/>
    <property type="match status" value="3"/>
</dbReference>
<dbReference type="SUPFAM" id="SSF51126">
    <property type="entry name" value="Pectin lyase-like"/>
    <property type="match status" value="1"/>
</dbReference>
<evidence type="ECO:0000256" key="2">
    <source>
        <dbReference type="ARBA" id="ARBA00022525"/>
    </source>
</evidence>
<evidence type="ECO:0000259" key="4">
    <source>
        <dbReference type="Pfam" id="PF07602"/>
    </source>
</evidence>